<comment type="caution">
    <text evidence="2">The sequence shown here is derived from an EMBL/GenBank/DDBJ whole genome shotgun (WGS) entry which is preliminary data.</text>
</comment>
<dbReference type="Proteomes" id="UP000663852">
    <property type="component" value="Unassembled WGS sequence"/>
</dbReference>
<feature type="compositionally biased region" description="Basic residues" evidence="1">
    <location>
        <begin position="93"/>
        <end position="102"/>
    </location>
</feature>
<feature type="region of interest" description="Disordered" evidence="1">
    <location>
        <begin position="1"/>
        <end position="109"/>
    </location>
</feature>
<dbReference type="AlphaFoldDB" id="A0A814BZS2"/>
<keyword evidence="4" id="KW-1185">Reference proteome</keyword>
<name>A0A814BZS2_ADIRI</name>
<evidence type="ECO:0000313" key="5">
    <source>
        <dbReference type="Proteomes" id="UP000663852"/>
    </source>
</evidence>
<organism evidence="2 5">
    <name type="scientific">Adineta ricciae</name>
    <name type="common">Rotifer</name>
    <dbReference type="NCBI Taxonomy" id="249248"/>
    <lineage>
        <taxon>Eukaryota</taxon>
        <taxon>Metazoa</taxon>
        <taxon>Spiralia</taxon>
        <taxon>Gnathifera</taxon>
        <taxon>Rotifera</taxon>
        <taxon>Eurotatoria</taxon>
        <taxon>Bdelloidea</taxon>
        <taxon>Adinetida</taxon>
        <taxon>Adinetidae</taxon>
        <taxon>Adineta</taxon>
    </lineage>
</organism>
<dbReference type="OrthoDB" id="10422113at2759"/>
<evidence type="ECO:0000313" key="3">
    <source>
        <dbReference type="EMBL" id="CAF1659141.1"/>
    </source>
</evidence>
<reference evidence="2" key="1">
    <citation type="submission" date="2021-02" db="EMBL/GenBank/DDBJ databases">
        <authorList>
            <person name="Nowell W R."/>
        </authorList>
    </citation>
    <scope>NUCLEOTIDE SEQUENCE</scope>
</reference>
<dbReference type="EMBL" id="CAJNOJ010000042">
    <property type="protein sequence ID" value="CAF0934913.1"/>
    <property type="molecule type" value="Genomic_DNA"/>
</dbReference>
<evidence type="ECO:0000256" key="1">
    <source>
        <dbReference type="SAM" id="MobiDB-lite"/>
    </source>
</evidence>
<proteinExistence type="predicted"/>
<evidence type="ECO:0000313" key="2">
    <source>
        <dbReference type="EMBL" id="CAF0934913.1"/>
    </source>
</evidence>
<dbReference type="EMBL" id="CAJNOR010011114">
    <property type="protein sequence ID" value="CAF1659141.1"/>
    <property type="molecule type" value="Genomic_DNA"/>
</dbReference>
<accession>A0A814BZS2</accession>
<feature type="compositionally biased region" description="Polar residues" evidence="1">
    <location>
        <begin position="1"/>
        <end position="26"/>
    </location>
</feature>
<dbReference type="Proteomes" id="UP000663828">
    <property type="component" value="Unassembled WGS sequence"/>
</dbReference>
<protein>
    <submittedName>
        <fullName evidence="2">Uncharacterized protein</fullName>
    </submittedName>
</protein>
<feature type="compositionally biased region" description="Acidic residues" evidence="1">
    <location>
        <begin position="50"/>
        <end position="78"/>
    </location>
</feature>
<sequence>MNKCKLQQTNYLRSNSNRKTYSSESNNESDEPIDDTNVMMKTPQSLVDLLDVDDNDCQNEDDREETENDDDEDDEDDSIQYSIDDPNRTETRRQKKSNKKNGKLQQLVK</sequence>
<evidence type="ECO:0000313" key="4">
    <source>
        <dbReference type="Proteomes" id="UP000663828"/>
    </source>
</evidence>
<gene>
    <name evidence="2" type="ORF">EDS130_LOCUS11500</name>
    <name evidence="3" type="ORF">XAT740_LOCUS56509</name>
</gene>